<evidence type="ECO:0000313" key="5">
    <source>
        <dbReference type="Proteomes" id="UP001589748"/>
    </source>
</evidence>
<feature type="domain" description="BD-FAE-like" evidence="3">
    <location>
        <begin position="67"/>
        <end position="268"/>
    </location>
</feature>
<keyword evidence="1 4" id="KW-0378">Hydrolase</keyword>
<dbReference type="InterPro" id="IPR049492">
    <property type="entry name" value="BD-FAE-like_dom"/>
</dbReference>
<feature type="signal peptide" evidence="2">
    <location>
        <begin position="1"/>
        <end position="34"/>
    </location>
</feature>
<comment type="caution">
    <text evidence="4">The sequence shown here is derived from an EMBL/GenBank/DDBJ whole genome shotgun (WGS) entry which is preliminary data.</text>
</comment>
<sequence>MRPTVRKLRARPTRAVPTVALLSALTLVSACSSAEPPQRLAPSDGFTVDVVPGLTYAETDGQALSADVCLPREATGTRPALLVLHSGGFTSGSRDDDATRALCEWGAREGYVGVAIDYRLAPQHIYPAQVDDVQNAVTWLREPAQVGRFKLDPARIGALGSSAGAVLALTAGARGEGARDEGSRLAAVVSLSGVADLRSSALALGDPSPEAQQLVSTYLGCTDLQNCPAGEEASAITEVDPTDPAMMLVNGTDELVPAEQAEEMDKKLGEVGIAHQLILVPGDRHGVPLMTSDVRVDAAEFLKEHL</sequence>
<dbReference type="PROSITE" id="PS51257">
    <property type="entry name" value="PROKAR_LIPOPROTEIN"/>
    <property type="match status" value="1"/>
</dbReference>
<dbReference type="EMBL" id="JBHMDM010000001">
    <property type="protein sequence ID" value="MFB9375709.1"/>
    <property type="molecule type" value="Genomic_DNA"/>
</dbReference>
<dbReference type="Gene3D" id="3.40.50.1820">
    <property type="entry name" value="alpha/beta hydrolase"/>
    <property type="match status" value="1"/>
</dbReference>
<dbReference type="SUPFAM" id="SSF53474">
    <property type="entry name" value="alpha/beta-Hydrolases"/>
    <property type="match status" value="1"/>
</dbReference>
<gene>
    <name evidence="4" type="ORF">ACFFVI_01890</name>
</gene>
<reference evidence="4 5" key="1">
    <citation type="submission" date="2024-09" db="EMBL/GenBank/DDBJ databases">
        <authorList>
            <person name="Sun Q."/>
            <person name="Mori K."/>
        </authorList>
    </citation>
    <scope>NUCLEOTIDE SEQUENCE [LARGE SCALE GENOMIC DNA]</scope>
    <source>
        <strain evidence="4 5">TISTR 1856</strain>
    </source>
</reference>
<proteinExistence type="predicted"/>
<dbReference type="PANTHER" id="PTHR48081:SF13">
    <property type="entry name" value="ALPHA_BETA HYDROLASE"/>
    <property type="match status" value="1"/>
</dbReference>
<dbReference type="Proteomes" id="UP001589748">
    <property type="component" value="Unassembled WGS sequence"/>
</dbReference>
<evidence type="ECO:0000313" key="4">
    <source>
        <dbReference type="EMBL" id="MFB9375709.1"/>
    </source>
</evidence>
<keyword evidence="2" id="KW-0732">Signal</keyword>
<dbReference type="GO" id="GO:0016787">
    <property type="term" value="F:hydrolase activity"/>
    <property type="evidence" value="ECO:0007669"/>
    <property type="project" value="UniProtKB-KW"/>
</dbReference>
<dbReference type="InterPro" id="IPR050300">
    <property type="entry name" value="GDXG_lipolytic_enzyme"/>
</dbReference>
<keyword evidence="5" id="KW-1185">Reference proteome</keyword>
<dbReference type="PANTHER" id="PTHR48081">
    <property type="entry name" value="AB HYDROLASE SUPERFAMILY PROTEIN C4A8.06C"/>
    <property type="match status" value="1"/>
</dbReference>
<dbReference type="InterPro" id="IPR029058">
    <property type="entry name" value="AB_hydrolase_fold"/>
</dbReference>
<protein>
    <submittedName>
        <fullName evidence="4">Alpha/beta hydrolase</fullName>
    </submittedName>
</protein>
<feature type="chain" id="PRO_5046319251" evidence="2">
    <location>
        <begin position="35"/>
        <end position="306"/>
    </location>
</feature>
<dbReference type="RefSeq" id="WP_380140050.1">
    <property type="nucleotide sequence ID" value="NZ_JBHLUI010000012.1"/>
</dbReference>
<evidence type="ECO:0000256" key="2">
    <source>
        <dbReference type="SAM" id="SignalP"/>
    </source>
</evidence>
<accession>A0ABV5LNN7</accession>
<evidence type="ECO:0000259" key="3">
    <source>
        <dbReference type="Pfam" id="PF20434"/>
    </source>
</evidence>
<dbReference type="Pfam" id="PF20434">
    <property type="entry name" value="BD-FAE"/>
    <property type="match status" value="1"/>
</dbReference>
<name>A0ABV5LNN7_9ACTN</name>
<organism evidence="4 5">
    <name type="scientific">Kineococcus gynurae</name>
    <dbReference type="NCBI Taxonomy" id="452979"/>
    <lineage>
        <taxon>Bacteria</taxon>
        <taxon>Bacillati</taxon>
        <taxon>Actinomycetota</taxon>
        <taxon>Actinomycetes</taxon>
        <taxon>Kineosporiales</taxon>
        <taxon>Kineosporiaceae</taxon>
        <taxon>Kineococcus</taxon>
    </lineage>
</organism>
<evidence type="ECO:0000256" key="1">
    <source>
        <dbReference type="ARBA" id="ARBA00022801"/>
    </source>
</evidence>